<dbReference type="Proteomes" id="UP000546970">
    <property type="component" value="Unassembled WGS sequence"/>
</dbReference>
<dbReference type="EMBL" id="JABBCP010000002">
    <property type="protein sequence ID" value="NMF55754.1"/>
    <property type="molecule type" value="Genomic_DNA"/>
</dbReference>
<dbReference type="Gene3D" id="3.90.1150.10">
    <property type="entry name" value="Aspartate Aminotransferase, domain 1"/>
    <property type="match status" value="1"/>
</dbReference>
<accession>A0A7X9UC36</accession>
<evidence type="ECO:0000313" key="1">
    <source>
        <dbReference type="EMBL" id="NMF55754.1"/>
    </source>
</evidence>
<organism evidence="1 2">
    <name type="scientific">Collinsella acetigenes</name>
    <dbReference type="NCBI Taxonomy" id="2713419"/>
    <lineage>
        <taxon>Bacteria</taxon>
        <taxon>Bacillati</taxon>
        <taxon>Actinomycetota</taxon>
        <taxon>Coriobacteriia</taxon>
        <taxon>Coriobacteriales</taxon>
        <taxon>Coriobacteriaceae</taxon>
        <taxon>Collinsella</taxon>
    </lineage>
</organism>
<evidence type="ECO:0000313" key="2">
    <source>
        <dbReference type="Proteomes" id="UP000546970"/>
    </source>
</evidence>
<sequence length="293" mass="31374">MTALEHYANRLHARAVRVCEAASSLEALRKVGILREGTVVGVFVNGEVPEICKPAFSLVGEPPLFFLEDAVHGEHLRVPDMRSLAAAAHEAHASLVLDISSLTSFGCDPLDAGASVCVERLRAGVYAVCVARSGKRGRVFDSYAEQAFRSLVPEGDISPACRDALEHVCSSSYQQSLQKRFDFARAFAEYAAANPLIDSCWYPGLASHPDHAAAASLLRHGFGSLVSIGLSGESSSLRVFQLLGGTEAEQLHLLGGTTVTLIKGESGSYLLFNMGEGNVFELIDQVDNALRKV</sequence>
<proteinExistence type="predicted"/>
<keyword evidence="2" id="KW-1185">Reference proteome</keyword>
<dbReference type="RefSeq" id="WP_169277368.1">
    <property type="nucleotide sequence ID" value="NZ_JABBCP010000002.1"/>
</dbReference>
<gene>
    <name evidence="1" type="ORF">HF320_05355</name>
</gene>
<evidence type="ECO:0008006" key="3">
    <source>
        <dbReference type="Google" id="ProtNLM"/>
    </source>
</evidence>
<protein>
    <recommendedName>
        <fullName evidence="3">Cys/Met metabolism PLP-dependent enzyme</fullName>
    </recommendedName>
</protein>
<name>A0A7X9UC36_9ACTN</name>
<comment type="caution">
    <text evidence="1">The sequence shown here is derived from an EMBL/GenBank/DDBJ whole genome shotgun (WGS) entry which is preliminary data.</text>
</comment>
<dbReference type="InterPro" id="IPR015422">
    <property type="entry name" value="PyrdxlP-dep_Trfase_small"/>
</dbReference>
<dbReference type="SUPFAM" id="SSF53383">
    <property type="entry name" value="PLP-dependent transferases"/>
    <property type="match status" value="1"/>
</dbReference>
<reference evidence="1 2" key="1">
    <citation type="submission" date="2020-04" db="EMBL/GenBank/DDBJ databases">
        <title>Collinsella sp. KGMB02528 nov., an anaerobic actinobacterium isolated from human feces.</title>
        <authorList>
            <person name="Han K.-I."/>
            <person name="Eom M.K."/>
            <person name="Kim J.-S."/>
            <person name="Lee K.C."/>
            <person name="Suh M.K."/>
            <person name="Park S.-H."/>
            <person name="Lee J.H."/>
            <person name="Kang S.W."/>
            <person name="Park J.-E."/>
            <person name="Oh B.S."/>
            <person name="Yu S.Y."/>
            <person name="Choi S.-H."/>
            <person name="Lee D.H."/>
            <person name="Yoon H."/>
            <person name="Kim B.-Y."/>
            <person name="Lee J.H."/>
            <person name="Lee J.-S."/>
        </authorList>
    </citation>
    <scope>NUCLEOTIDE SEQUENCE [LARGE SCALE GENOMIC DNA]</scope>
    <source>
        <strain evidence="1 2">KGMB02528</strain>
    </source>
</reference>
<dbReference type="InterPro" id="IPR015424">
    <property type="entry name" value="PyrdxlP-dep_Trfase"/>
</dbReference>
<dbReference type="AlphaFoldDB" id="A0A7X9UC36"/>